<evidence type="ECO:0000313" key="3">
    <source>
        <dbReference type="EMBL" id="KRM23680.1"/>
    </source>
</evidence>
<proteinExistence type="predicted"/>
<dbReference type="InterPro" id="IPR025054">
    <property type="entry name" value="DUF3991"/>
</dbReference>
<gene>
    <name evidence="3" type="ORF">FC90_GL001472</name>
</gene>
<evidence type="ECO:0000256" key="1">
    <source>
        <dbReference type="SAM" id="MobiDB-lite"/>
    </source>
</evidence>
<dbReference type="Gene3D" id="3.40.1360.10">
    <property type="match status" value="1"/>
</dbReference>
<feature type="domain" description="DUF3991" evidence="2">
    <location>
        <begin position="133"/>
        <end position="190"/>
    </location>
</feature>
<evidence type="ECO:0000313" key="4">
    <source>
        <dbReference type="Proteomes" id="UP000050823"/>
    </source>
</evidence>
<dbReference type="Proteomes" id="UP000050823">
    <property type="component" value="Unassembled WGS sequence"/>
</dbReference>
<comment type="caution">
    <text evidence="3">The sequence shown here is derived from an EMBL/GenBank/DDBJ whole genome shotgun (WGS) entry which is preliminary data.</text>
</comment>
<dbReference type="AlphaFoldDB" id="A0AA89I1E7"/>
<evidence type="ECO:0000259" key="2">
    <source>
        <dbReference type="Pfam" id="PF13154"/>
    </source>
</evidence>
<sequence length="398" mass="45370">MAKFTLRQLKKARHTNMYEFMLAQGESFQKMGQREYAHTEHDSMRANPKTGVVTWYAHNQLSSFDNAIDFAVEYFQKPYEETVNQLLSFKGTGISKSIQQKSVHEKKPPFSLKALSKGGNFDTNTLSDKGRSFLVNERFLDPKYVDNLAKAGLISSDNKENVLFKWTDPNNVANIVGADVQGTYRQPFEKRLNQATGKLGRPYYKGIAANSSSTGGFRVPIFQDLTKPLRLYVTESPIEALSLIEHNLKTNDPEKAIYFSQSGLKYDAMKEQIESLTPFVKDNEQLEVVFAVNNDEHGREYVKDSLKKMKAEDFEMHPFLQMPNINNGDWNEVLELEKTGQLKSRLTKQKDLKQAQALLQNEKVVVEDKKSLNPLNRLIPGANNSVKKETSQQLEVTR</sequence>
<organism evidence="3 4">
    <name type="scientific">Latilactobacillus graminis DSM 20719</name>
    <dbReference type="NCBI Taxonomy" id="1423752"/>
    <lineage>
        <taxon>Bacteria</taxon>
        <taxon>Bacillati</taxon>
        <taxon>Bacillota</taxon>
        <taxon>Bacilli</taxon>
        <taxon>Lactobacillales</taxon>
        <taxon>Lactobacillaceae</taxon>
        <taxon>Latilactobacillus</taxon>
    </lineage>
</organism>
<dbReference type="EMBL" id="AYZB01000008">
    <property type="protein sequence ID" value="KRM23680.1"/>
    <property type="molecule type" value="Genomic_DNA"/>
</dbReference>
<dbReference type="Pfam" id="PF13155">
    <property type="entry name" value="Toprim_2"/>
    <property type="match status" value="1"/>
</dbReference>
<name>A0AA89I1E7_9LACO</name>
<feature type="region of interest" description="Disordered" evidence="1">
    <location>
        <begin position="376"/>
        <end position="398"/>
    </location>
</feature>
<dbReference type="RefSeq" id="WP_057907968.1">
    <property type="nucleotide sequence ID" value="NZ_AYZB01000008.1"/>
</dbReference>
<protein>
    <recommendedName>
        <fullName evidence="2">DUF3991 domain-containing protein</fullName>
    </recommendedName>
</protein>
<dbReference type="Pfam" id="PF13154">
    <property type="entry name" value="DUF3991"/>
    <property type="match status" value="1"/>
</dbReference>
<accession>A0AA89I1E7</accession>
<reference evidence="3 4" key="1">
    <citation type="journal article" date="2015" name="Genome Announc.">
        <title>Expanding the biotechnology potential of lactobacilli through comparative genomics of 213 strains and associated genera.</title>
        <authorList>
            <person name="Sun Z."/>
            <person name="Harris H.M."/>
            <person name="McCann A."/>
            <person name="Guo C."/>
            <person name="Argimon S."/>
            <person name="Zhang W."/>
            <person name="Yang X."/>
            <person name="Jeffery I.B."/>
            <person name="Cooney J.C."/>
            <person name="Kagawa T.F."/>
            <person name="Liu W."/>
            <person name="Song Y."/>
            <person name="Salvetti E."/>
            <person name="Wrobel A."/>
            <person name="Rasinkangas P."/>
            <person name="Parkhill J."/>
            <person name="Rea M.C."/>
            <person name="O'Sullivan O."/>
            <person name="Ritari J."/>
            <person name="Douillard F.P."/>
            <person name="Paul Ross R."/>
            <person name="Yang R."/>
            <person name="Briner A.E."/>
            <person name="Felis G.E."/>
            <person name="de Vos W.M."/>
            <person name="Barrangou R."/>
            <person name="Klaenhammer T.R."/>
            <person name="Caufield P.W."/>
            <person name="Cui Y."/>
            <person name="Zhang H."/>
            <person name="O'Toole P.W."/>
        </authorList>
    </citation>
    <scope>NUCLEOTIDE SEQUENCE [LARGE SCALE GENOMIC DNA]</scope>
    <source>
        <strain evidence="3 4">DSM 20719</strain>
    </source>
</reference>